<reference evidence="1" key="1">
    <citation type="submission" date="2021-01" db="EMBL/GenBank/DDBJ databases">
        <authorList>
            <consortium name="Genoscope - CEA"/>
            <person name="William W."/>
        </authorList>
    </citation>
    <scope>NUCLEOTIDE SEQUENCE</scope>
</reference>
<dbReference type="AlphaFoldDB" id="A0A8S1P0Z2"/>
<comment type="caution">
    <text evidence="1">The sequence shown here is derived from an EMBL/GenBank/DDBJ whole genome shotgun (WGS) entry which is preliminary data.</text>
</comment>
<organism evidence="1 2">
    <name type="scientific">Paramecium primaurelia</name>
    <dbReference type="NCBI Taxonomy" id="5886"/>
    <lineage>
        <taxon>Eukaryota</taxon>
        <taxon>Sar</taxon>
        <taxon>Alveolata</taxon>
        <taxon>Ciliophora</taxon>
        <taxon>Intramacronucleata</taxon>
        <taxon>Oligohymenophorea</taxon>
        <taxon>Peniculida</taxon>
        <taxon>Parameciidae</taxon>
        <taxon>Paramecium</taxon>
    </lineage>
</organism>
<dbReference type="EMBL" id="CAJJDM010000106">
    <property type="protein sequence ID" value="CAD8097191.1"/>
    <property type="molecule type" value="Genomic_DNA"/>
</dbReference>
<gene>
    <name evidence="1" type="ORF">PPRIM_AZ9-3.1.T1030108</name>
</gene>
<proteinExistence type="predicted"/>
<evidence type="ECO:0000313" key="2">
    <source>
        <dbReference type="Proteomes" id="UP000688137"/>
    </source>
</evidence>
<dbReference type="OMA" id="ERVNDYC"/>
<keyword evidence="2" id="KW-1185">Reference proteome</keyword>
<protein>
    <submittedName>
        <fullName evidence="1">Uncharacterized protein</fullName>
    </submittedName>
</protein>
<evidence type="ECO:0000313" key="1">
    <source>
        <dbReference type="EMBL" id="CAD8097191.1"/>
    </source>
</evidence>
<sequence length="351" mass="41399">MKNYKKVGISNTKHLNNEIGYYKECVRFLPSERVNDYCTSDAINYDRLREAGMKRNKALQFCTANHCRIDSTQVKHGPPGLKIFKTKIDKFKQLNGWQMVGRLNYVETMQQEYSDDSKWQIQVQNKEESKKLEQLKQFYSDLDIKYSFNDLNLDQTITKLRSLSTEQNYKSRVPQHQIKDSKNNIMYYEMAEYILQLKKPQNTLISDLCAFDDSLPLARQEYYEIQPKRIENAAPLYSPQNCEKRSKLLKELTRAYTGNVTLTEPSEELKKVQLLIRLIIIIVNMQKVINKKMESLKVQMKMNNQSQGKQNKDVVQRLKEQVDNLLKKKEQIKIYSSTINCKILYTKAQRD</sequence>
<name>A0A8S1P0Z2_PARPR</name>
<accession>A0A8S1P0Z2</accession>
<dbReference type="Proteomes" id="UP000688137">
    <property type="component" value="Unassembled WGS sequence"/>
</dbReference>